<organism evidence="1">
    <name type="scientific">Tolypothrix bouteillei VB521301</name>
    <dbReference type="NCBI Taxonomy" id="1479485"/>
    <lineage>
        <taxon>Bacteria</taxon>
        <taxon>Bacillati</taxon>
        <taxon>Cyanobacteriota</taxon>
        <taxon>Cyanophyceae</taxon>
        <taxon>Nostocales</taxon>
        <taxon>Tolypothrichaceae</taxon>
        <taxon>Tolypothrix</taxon>
    </lineage>
</organism>
<gene>
    <name evidence="1" type="ORF">DA73_0208660</name>
</gene>
<proteinExistence type="predicted"/>
<protein>
    <submittedName>
        <fullName evidence="1">Uncharacterized protein</fullName>
    </submittedName>
</protein>
<dbReference type="AlphaFoldDB" id="A0A0C1RL04"/>
<name>A0A0C1RL04_9CYAN</name>
<accession>A0A0C1RL04</accession>
<reference evidence="1" key="1">
    <citation type="journal article" date="2015" name="Genome Announc.">
        <title>Draft Genome Sequence of Tolypothrix boutellei Strain VB521301.</title>
        <authorList>
            <person name="Chandrababunaidu M.M."/>
            <person name="Singh D."/>
            <person name="Sen D."/>
            <person name="Bhan S."/>
            <person name="Das S."/>
            <person name="Gupta A."/>
            <person name="Adhikary S.P."/>
            <person name="Tripathy S."/>
        </authorList>
    </citation>
    <scope>NUCLEOTIDE SEQUENCE</scope>
    <source>
        <strain evidence="1">VB521301</strain>
    </source>
</reference>
<dbReference type="EMBL" id="JHEG02000022">
    <property type="protein sequence ID" value="KIE12635.1"/>
    <property type="molecule type" value="Genomic_DNA"/>
</dbReference>
<comment type="caution">
    <text evidence="1">The sequence shown here is derived from an EMBL/GenBank/DDBJ whole genome shotgun (WGS) entry which is preliminary data.</text>
</comment>
<evidence type="ECO:0000313" key="1">
    <source>
        <dbReference type="EMBL" id="KIE12635.1"/>
    </source>
</evidence>
<sequence>MFICDQDLKEYLEGWAAAEGRTVSNILERCAVAIRRDREKGLIPSSPNPGEGITSHLAGITSEELAQIKKFFDLLSSDRERSNVSFSLLSRILDIEPEKLHALYELIEKYRKEVPTEKPN</sequence>
<dbReference type="OrthoDB" id="514743at2"/>